<feature type="compositionally biased region" description="Basic and acidic residues" evidence="1">
    <location>
        <begin position="48"/>
        <end position="60"/>
    </location>
</feature>
<gene>
    <name evidence="2" type="ORF">NDU88_006634</name>
</gene>
<dbReference type="AlphaFoldDB" id="A0AAV7SQF5"/>
<evidence type="ECO:0000313" key="3">
    <source>
        <dbReference type="Proteomes" id="UP001066276"/>
    </source>
</evidence>
<feature type="compositionally biased region" description="Basic and acidic residues" evidence="1">
    <location>
        <begin position="14"/>
        <end position="35"/>
    </location>
</feature>
<dbReference type="EMBL" id="JANPWB010000008">
    <property type="protein sequence ID" value="KAJ1166226.1"/>
    <property type="molecule type" value="Genomic_DNA"/>
</dbReference>
<name>A0AAV7SQF5_PLEWA</name>
<dbReference type="Proteomes" id="UP001066276">
    <property type="component" value="Chromosome 4_2"/>
</dbReference>
<sequence length="78" mass="8758">MWPEAWPGRKTKLRVPESRVARGQESEWPNPREAESQAIRLGQPRQRTVGEGEHQKDLETAGRAAGTSGTRRHLRSGS</sequence>
<comment type="caution">
    <text evidence="2">The sequence shown here is derived from an EMBL/GenBank/DDBJ whole genome shotgun (WGS) entry which is preliminary data.</text>
</comment>
<protein>
    <submittedName>
        <fullName evidence="2">Uncharacterized protein</fullName>
    </submittedName>
</protein>
<reference evidence="2" key="1">
    <citation type="journal article" date="2022" name="bioRxiv">
        <title>Sequencing and chromosome-scale assembly of the giantPleurodeles waltlgenome.</title>
        <authorList>
            <person name="Brown T."/>
            <person name="Elewa A."/>
            <person name="Iarovenko S."/>
            <person name="Subramanian E."/>
            <person name="Araus A.J."/>
            <person name="Petzold A."/>
            <person name="Susuki M."/>
            <person name="Suzuki K.-i.T."/>
            <person name="Hayashi T."/>
            <person name="Toyoda A."/>
            <person name="Oliveira C."/>
            <person name="Osipova E."/>
            <person name="Leigh N.D."/>
            <person name="Simon A."/>
            <person name="Yun M.H."/>
        </authorList>
    </citation>
    <scope>NUCLEOTIDE SEQUENCE</scope>
    <source>
        <strain evidence="2">20211129_DDA</strain>
        <tissue evidence="2">Liver</tissue>
    </source>
</reference>
<evidence type="ECO:0000313" key="2">
    <source>
        <dbReference type="EMBL" id="KAJ1166226.1"/>
    </source>
</evidence>
<feature type="region of interest" description="Disordered" evidence="1">
    <location>
        <begin position="1"/>
        <end position="78"/>
    </location>
</feature>
<accession>A0AAV7SQF5</accession>
<organism evidence="2 3">
    <name type="scientific">Pleurodeles waltl</name>
    <name type="common">Iberian ribbed newt</name>
    <dbReference type="NCBI Taxonomy" id="8319"/>
    <lineage>
        <taxon>Eukaryota</taxon>
        <taxon>Metazoa</taxon>
        <taxon>Chordata</taxon>
        <taxon>Craniata</taxon>
        <taxon>Vertebrata</taxon>
        <taxon>Euteleostomi</taxon>
        <taxon>Amphibia</taxon>
        <taxon>Batrachia</taxon>
        <taxon>Caudata</taxon>
        <taxon>Salamandroidea</taxon>
        <taxon>Salamandridae</taxon>
        <taxon>Pleurodelinae</taxon>
        <taxon>Pleurodeles</taxon>
    </lineage>
</organism>
<evidence type="ECO:0000256" key="1">
    <source>
        <dbReference type="SAM" id="MobiDB-lite"/>
    </source>
</evidence>
<proteinExistence type="predicted"/>
<keyword evidence="3" id="KW-1185">Reference proteome</keyword>